<dbReference type="EMBL" id="ASGP02000004">
    <property type="protein sequence ID" value="KAH9510517.1"/>
    <property type="molecule type" value="Genomic_DNA"/>
</dbReference>
<accession>A0A922L117</accession>
<proteinExistence type="predicted"/>
<dbReference type="Proteomes" id="UP000790347">
    <property type="component" value="Unassembled WGS sequence"/>
</dbReference>
<feature type="domain" description="FHA" evidence="2">
    <location>
        <begin position="64"/>
        <end position="113"/>
    </location>
</feature>
<dbReference type="InterPro" id="IPR000253">
    <property type="entry name" value="FHA_dom"/>
</dbReference>
<dbReference type="PROSITE" id="PS50006">
    <property type="entry name" value="FHA_DOMAIN"/>
    <property type="match status" value="1"/>
</dbReference>
<keyword evidence="4" id="KW-1185">Reference proteome</keyword>
<name>A0A922L117_DERFA</name>
<dbReference type="SUPFAM" id="SSF49879">
    <property type="entry name" value="SMAD/FHA domain"/>
    <property type="match status" value="1"/>
</dbReference>
<feature type="coiled-coil region" evidence="1">
    <location>
        <begin position="160"/>
        <end position="194"/>
    </location>
</feature>
<reference evidence="3" key="1">
    <citation type="submission" date="2013-05" db="EMBL/GenBank/DDBJ databases">
        <authorList>
            <person name="Yim A.K.Y."/>
            <person name="Chan T.F."/>
            <person name="Ji K.M."/>
            <person name="Liu X.Y."/>
            <person name="Zhou J.W."/>
            <person name="Li R.Q."/>
            <person name="Yang K.Y."/>
            <person name="Li J."/>
            <person name="Li M."/>
            <person name="Law P.T.W."/>
            <person name="Wu Y.L."/>
            <person name="Cai Z.L."/>
            <person name="Qin H."/>
            <person name="Bao Y."/>
            <person name="Leung R.K.K."/>
            <person name="Ng P.K.S."/>
            <person name="Zou J."/>
            <person name="Zhong X.J."/>
            <person name="Ran P.X."/>
            <person name="Zhong N.S."/>
            <person name="Liu Z.G."/>
            <person name="Tsui S.K.W."/>
        </authorList>
    </citation>
    <scope>NUCLEOTIDE SEQUENCE</scope>
    <source>
        <strain evidence="3">Derf</strain>
        <tissue evidence="3">Whole organism</tissue>
    </source>
</reference>
<keyword evidence="1" id="KW-0175">Coiled coil</keyword>
<protein>
    <recommendedName>
        <fullName evidence="2">FHA domain-containing protein</fullName>
    </recommendedName>
</protein>
<evidence type="ECO:0000259" key="2">
    <source>
        <dbReference type="PROSITE" id="PS50006"/>
    </source>
</evidence>
<gene>
    <name evidence="3" type="ORF">DERF_009039</name>
</gene>
<dbReference type="AlphaFoldDB" id="A0A922L117"/>
<reference evidence="3" key="2">
    <citation type="journal article" date="2022" name="Res Sq">
        <title>Comparative Genomics Reveals Insights into the Divergent Evolution of Astigmatic Mites and Household Pest Adaptations.</title>
        <authorList>
            <person name="Xiong Q."/>
            <person name="Wan A.T.-Y."/>
            <person name="Liu X.-Y."/>
            <person name="Fung C.S.-H."/>
            <person name="Xiao X."/>
            <person name="Malainual N."/>
            <person name="Hou J."/>
            <person name="Wang L."/>
            <person name="Wang M."/>
            <person name="Yang K."/>
            <person name="Cui Y."/>
            <person name="Leung E."/>
            <person name="Nong W."/>
            <person name="Shin S.-K."/>
            <person name="Au S."/>
            <person name="Jeong K.Y."/>
            <person name="Chew F.T."/>
            <person name="Hui J."/>
            <person name="Leung T.F."/>
            <person name="Tungtrongchitr A."/>
            <person name="Zhong N."/>
            <person name="Liu Z."/>
            <person name="Tsui S."/>
        </authorList>
    </citation>
    <scope>NUCLEOTIDE SEQUENCE</scope>
    <source>
        <strain evidence="3">Derf</strain>
        <tissue evidence="3">Whole organism</tissue>
    </source>
</reference>
<dbReference type="Pfam" id="PF00498">
    <property type="entry name" value="FHA"/>
    <property type="match status" value="1"/>
</dbReference>
<evidence type="ECO:0000313" key="3">
    <source>
        <dbReference type="EMBL" id="KAH9510517.1"/>
    </source>
</evidence>
<dbReference type="SMART" id="SM00240">
    <property type="entry name" value="FHA"/>
    <property type="match status" value="1"/>
</dbReference>
<sequence>MSHLINYRPIPVVNVSQQQQQQQQQPSSDQQLLSKDVPVAGLIRIITKPDHNCSNEMILNKSPMTIGRDLKSDFHIPSMEISRFHARISNLGSSWYLENLRSTNGVYVNGQKLDWKFWCRAGAVTATGGDITHLSTKPGEDVLRRDFDRKHFEQTTTINLMKIESNFSKLKEDVENQKQKLDSIHAKAEMIQKELIRIAEKMKGPDALKKCSVERNILLRLL</sequence>
<dbReference type="InterPro" id="IPR008984">
    <property type="entry name" value="SMAD_FHA_dom_sf"/>
</dbReference>
<comment type="caution">
    <text evidence="3">The sequence shown here is derived from an EMBL/GenBank/DDBJ whole genome shotgun (WGS) entry which is preliminary data.</text>
</comment>
<evidence type="ECO:0000313" key="4">
    <source>
        <dbReference type="Proteomes" id="UP000790347"/>
    </source>
</evidence>
<dbReference type="Gene3D" id="2.60.200.20">
    <property type="match status" value="1"/>
</dbReference>
<organism evidence="3 4">
    <name type="scientific">Dermatophagoides farinae</name>
    <name type="common">American house dust mite</name>
    <dbReference type="NCBI Taxonomy" id="6954"/>
    <lineage>
        <taxon>Eukaryota</taxon>
        <taxon>Metazoa</taxon>
        <taxon>Ecdysozoa</taxon>
        <taxon>Arthropoda</taxon>
        <taxon>Chelicerata</taxon>
        <taxon>Arachnida</taxon>
        <taxon>Acari</taxon>
        <taxon>Acariformes</taxon>
        <taxon>Sarcoptiformes</taxon>
        <taxon>Astigmata</taxon>
        <taxon>Psoroptidia</taxon>
        <taxon>Analgoidea</taxon>
        <taxon>Pyroglyphidae</taxon>
        <taxon>Dermatophagoidinae</taxon>
        <taxon>Dermatophagoides</taxon>
    </lineage>
</organism>
<evidence type="ECO:0000256" key="1">
    <source>
        <dbReference type="SAM" id="Coils"/>
    </source>
</evidence>
<dbReference type="CDD" id="cd00060">
    <property type="entry name" value="FHA"/>
    <property type="match status" value="1"/>
</dbReference>